<sequence>MSEMQREKLESAGMEIDRTIERFSGNEALYFKFLKKFPGDENMEQLTRAVEEGDSETALRAAHTLKGLSANLGMKELYEISSRMVRLYREQQPQEAGSQLAALRDAYAKVCGAITECL</sequence>
<accession>A0A923I952</accession>
<evidence type="ECO:0000256" key="1">
    <source>
        <dbReference type="PROSITE-ProRule" id="PRU00110"/>
    </source>
</evidence>
<organism evidence="3 4">
    <name type="scientific">Anaerofilum hominis</name>
    <dbReference type="NCBI Taxonomy" id="2763016"/>
    <lineage>
        <taxon>Bacteria</taxon>
        <taxon>Bacillati</taxon>
        <taxon>Bacillota</taxon>
        <taxon>Clostridia</taxon>
        <taxon>Eubacteriales</taxon>
        <taxon>Oscillospiraceae</taxon>
        <taxon>Anaerofilum</taxon>
    </lineage>
</organism>
<dbReference type="Pfam" id="PF01627">
    <property type="entry name" value="Hpt"/>
    <property type="match status" value="1"/>
</dbReference>
<dbReference type="GO" id="GO:0000160">
    <property type="term" value="P:phosphorelay signal transduction system"/>
    <property type="evidence" value="ECO:0007669"/>
    <property type="project" value="InterPro"/>
</dbReference>
<evidence type="ECO:0000313" key="4">
    <source>
        <dbReference type="Proteomes" id="UP000659630"/>
    </source>
</evidence>
<protein>
    <submittedName>
        <fullName evidence="3">Hpt domain-containing protein</fullName>
    </submittedName>
</protein>
<name>A0A923I952_9FIRM</name>
<dbReference type="PROSITE" id="PS50894">
    <property type="entry name" value="HPT"/>
    <property type="match status" value="1"/>
</dbReference>
<dbReference type="EMBL" id="JACONZ010000002">
    <property type="protein sequence ID" value="MBC5581217.1"/>
    <property type="molecule type" value="Genomic_DNA"/>
</dbReference>
<comment type="caution">
    <text evidence="3">The sequence shown here is derived from an EMBL/GenBank/DDBJ whole genome shotgun (WGS) entry which is preliminary data.</text>
</comment>
<feature type="modified residue" description="Phosphohistidine" evidence="1">
    <location>
        <position position="63"/>
    </location>
</feature>
<dbReference type="SUPFAM" id="SSF47226">
    <property type="entry name" value="Histidine-containing phosphotransfer domain, HPT domain"/>
    <property type="match status" value="1"/>
</dbReference>
<dbReference type="Proteomes" id="UP000659630">
    <property type="component" value="Unassembled WGS sequence"/>
</dbReference>
<dbReference type="InterPro" id="IPR008207">
    <property type="entry name" value="Sig_transdc_His_kin_Hpt_dom"/>
</dbReference>
<evidence type="ECO:0000313" key="3">
    <source>
        <dbReference type="EMBL" id="MBC5581217.1"/>
    </source>
</evidence>
<keyword evidence="1" id="KW-0597">Phosphoprotein</keyword>
<keyword evidence="4" id="KW-1185">Reference proteome</keyword>
<feature type="domain" description="HPt" evidence="2">
    <location>
        <begin position="24"/>
        <end position="118"/>
    </location>
</feature>
<dbReference type="RefSeq" id="WP_186887581.1">
    <property type="nucleotide sequence ID" value="NZ_JACONZ010000002.1"/>
</dbReference>
<dbReference type="Gene3D" id="1.20.120.160">
    <property type="entry name" value="HPT domain"/>
    <property type="match status" value="1"/>
</dbReference>
<dbReference type="InterPro" id="IPR036641">
    <property type="entry name" value="HPT_dom_sf"/>
</dbReference>
<gene>
    <name evidence="3" type="ORF">H8S23_06825</name>
</gene>
<proteinExistence type="predicted"/>
<reference evidence="3" key="1">
    <citation type="submission" date="2020-08" db="EMBL/GenBank/DDBJ databases">
        <title>Genome public.</title>
        <authorList>
            <person name="Liu C."/>
            <person name="Sun Q."/>
        </authorList>
    </citation>
    <scope>NUCLEOTIDE SEQUENCE</scope>
    <source>
        <strain evidence="3">BX8</strain>
    </source>
</reference>
<dbReference type="AlphaFoldDB" id="A0A923I952"/>
<evidence type="ECO:0000259" key="2">
    <source>
        <dbReference type="PROSITE" id="PS50894"/>
    </source>
</evidence>